<sequence length="93" mass="10065">MRLAAGRNRGDPLDRAGAALGVPAHHGDGEPARRQPHRGLQTDPPGPRRHDCSLLHGSALRRLAIHNRIAIRFDEGTLAQPDTYPVVGWSLLG</sequence>
<dbReference type="Proteomes" id="UP001500282">
    <property type="component" value="Unassembled WGS sequence"/>
</dbReference>
<organism evidence="2 3">
    <name type="scientific">Streptomyces javensis</name>
    <dbReference type="NCBI Taxonomy" id="114698"/>
    <lineage>
        <taxon>Bacteria</taxon>
        <taxon>Bacillati</taxon>
        <taxon>Actinomycetota</taxon>
        <taxon>Actinomycetes</taxon>
        <taxon>Kitasatosporales</taxon>
        <taxon>Streptomycetaceae</taxon>
        <taxon>Streptomyces</taxon>
        <taxon>Streptomyces violaceusniger group</taxon>
    </lineage>
</organism>
<feature type="region of interest" description="Disordered" evidence="1">
    <location>
        <begin position="1"/>
        <end position="51"/>
    </location>
</feature>
<dbReference type="EMBL" id="BAAAIH010000024">
    <property type="protein sequence ID" value="GAA1279754.1"/>
    <property type="molecule type" value="Genomic_DNA"/>
</dbReference>
<protein>
    <submittedName>
        <fullName evidence="2">Uncharacterized protein</fullName>
    </submittedName>
</protein>
<proteinExistence type="predicted"/>
<reference evidence="2 3" key="1">
    <citation type="journal article" date="2019" name="Int. J. Syst. Evol. Microbiol.">
        <title>The Global Catalogue of Microorganisms (GCM) 10K type strain sequencing project: providing services to taxonomists for standard genome sequencing and annotation.</title>
        <authorList>
            <consortium name="The Broad Institute Genomics Platform"/>
            <consortium name="The Broad Institute Genome Sequencing Center for Infectious Disease"/>
            <person name="Wu L."/>
            <person name="Ma J."/>
        </authorList>
    </citation>
    <scope>NUCLEOTIDE SEQUENCE [LARGE SCALE GENOMIC DNA]</scope>
    <source>
        <strain evidence="2 3">JCM 11448</strain>
    </source>
</reference>
<evidence type="ECO:0000256" key="1">
    <source>
        <dbReference type="SAM" id="MobiDB-lite"/>
    </source>
</evidence>
<evidence type="ECO:0000313" key="3">
    <source>
        <dbReference type="Proteomes" id="UP001500282"/>
    </source>
</evidence>
<gene>
    <name evidence="2" type="ORF">GCM10009579_44290</name>
</gene>
<evidence type="ECO:0000313" key="2">
    <source>
        <dbReference type="EMBL" id="GAA1279754.1"/>
    </source>
</evidence>
<accession>A0ABN1X222</accession>
<name>A0ABN1X222_9ACTN</name>
<comment type="caution">
    <text evidence="2">The sequence shown here is derived from an EMBL/GenBank/DDBJ whole genome shotgun (WGS) entry which is preliminary data.</text>
</comment>
<keyword evidence="3" id="KW-1185">Reference proteome</keyword>